<evidence type="ECO:0000313" key="2">
    <source>
        <dbReference type="EMBL" id="BAC08445.1"/>
    </source>
</evidence>
<dbReference type="EMBL" id="BA000039">
    <property type="protein sequence ID" value="BAC08445.1"/>
    <property type="molecule type" value="Genomic_DNA"/>
</dbReference>
<dbReference type="NCBIfam" id="TIGR00778">
    <property type="entry name" value="ahpD_dom"/>
    <property type="match status" value="1"/>
</dbReference>
<dbReference type="KEGG" id="tel:tll0893"/>
<dbReference type="PANTHER" id="PTHR33930:SF2">
    <property type="entry name" value="BLR3452 PROTEIN"/>
    <property type="match status" value="1"/>
</dbReference>
<dbReference type="InterPro" id="IPR003779">
    <property type="entry name" value="CMD-like"/>
</dbReference>
<dbReference type="InterPro" id="IPR029032">
    <property type="entry name" value="AhpD-like"/>
</dbReference>
<proteinExistence type="predicted"/>
<dbReference type="Proteomes" id="UP000000440">
    <property type="component" value="Chromosome"/>
</dbReference>
<sequence length="128" mass="13609">MGDDRGNTKCLKTAMYTEQINHIKSYTAKLAAAMPDAMKAFYSLSRASSIPGALDTKTKELIALAIGVAKHCDGCIAFHTRAALQAGATPEEIMETLMVTVAMDGGPALMYATHVLEALEEFSQGQAP</sequence>
<organism evidence="2 3">
    <name type="scientific">Thermosynechococcus vestitus (strain NIES-2133 / IAM M-273 / BP-1)</name>
    <dbReference type="NCBI Taxonomy" id="197221"/>
    <lineage>
        <taxon>Bacteria</taxon>
        <taxon>Bacillati</taxon>
        <taxon>Cyanobacteriota</taxon>
        <taxon>Cyanophyceae</taxon>
        <taxon>Acaryochloridales</taxon>
        <taxon>Thermosynechococcaceae</taxon>
        <taxon>Thermosynechococcus</taxon>
    </lineage>
</organism>
<accession>Q8DKG6</accession>
<dbReference type="EnsemblBacteria" id="BAC08445">
    <property type="protein sequence ID" value="BAC08445"/>
    <property type="gene ID" value="BAC08445"/>
</dbReference>
<dbReference type="InterPro" id="IPR004675">
    <property type="entry name" value="AhpD_core"/>
</dbReference>
<feature type="domain" description="Carboxymuconolactone decarboxylase-like" evidence="1">
    <location>
        <begin position="35"/>
        <end position="117"/>
    </location>
</feature>
<dbReference type="PATRIC" id="fig|197221.4.peg.939"/>
<name>Q8DKG6_THEVB</name>
<protein>
    <submittedName>
        <fullName evidence="2">Tll0893 protein</fullName>
    </submittedName>
</protein>
<reference evidence="2 3" key="1">
    <citation type="journal article" date="2002" name="DNA Res.">
        <title>Complete genome structure of the thermophilic cyanobacterium Thermosynechococcus elongatus BP-1.</title>
        <authorList>
            <person name="Nakamura Y."/>
            <person name="Kaneko T."/>
            <person name="Sato S."/>
            <person name="Ikeuchi M."/>
            <person name="Katoh H."/>
            <person name="Sasamoto S."/>
            <person name="Watanabe A."/>
            <person name="Iriguchi M."/>
            <person name="Kawashima K."/>
            <person name="Kimura T."/>
            <person name="Kishida Y."/>
            <person name="Kiyokawa C."/>
            <person name="Kohara M."/>
            <person name="Matsumoto M."/>
            <person name="Matsuno A."/>
            <person name="Nakazaki N."/>
            <person name="Shimpo S."/>
            <person name="Sugimoto M."/>
            <person name="Takeuchi C."/>
            <person name="Yamada M."/>
            <person name="Tabata S."/>
        </authorList>
    </citation>
    <scope>NUCLEOTIDE SEQUENCE [LARGE SCALE GENOMIC DNA]</scope>
    <source>
        <strain evidence="3">IAM M-273 / NIES-2133 / BP-1</strain>
    </source>
</reference>
<dbReference type="AlphaFoldDB" id="Q8DKG6"/>
<dbReference type="STRING" id="197221.gene:10747485"/>
<dbReference type="Gene3D" id="1.20.1290.10">
    <property type="entry name" value="AhpD-like"/>
    <property type="match status" value="1"/>
</dbReference>
<dbReference type="SUPFAM" id="SSF69118">
    <property type="entry name" value="AhpD-like"/>
    <property type="match status" value="1"/>
</dbReference>
<dbReference type="Pfam" id="PF02627">
    <property type="entry name" value="CMD"/>
    <property type="match status" value="1"/>
</dbReference>
<dbReference type="GO" id="GO:0051920">
    <property type="term" value="F:peroxiredoxin activity"/>
    <property type="evidence" value="ECO:0007669"/>
    <property type="project" value="InterPro"/>
</dbReference>
<gene>
    <name evidence="2" type="ordered locus">tll0893</name>
</gene>
<dbReference type="eggNOG" id="COG0599">
    <property type="taxonomic scope" value="Bacteria"/>
</dbReference>
<keyword evidence="3" id="KW-1185">Reference proteome</keyword>
<evidence type="ECO:0000259" key="1">
    <source>
        <dbReference type="Pfam" id="PF02627"/>
    </source>
</evidence>
<dbReference type="PANTHER" id="PTHR33930">
    <property type="entry name" value="ALKYL HYDROPEROXIDE REDUCTASE AHPD"/>
    <property type="match status" value="1"/>
</dbReference>
<evidence type="ECO:0000313" key="3">
    <source>
        <dbReference type="Proteomes" id="UP000000440"/>
    </source>
</evidence>